<evidence type="ECO:0000313" key="1">
    <source>
        <dbReference type="EMBL" id="CAF2758349.1"/>
    </source>
</evidence>
<dbReference type="EMBL" id="HG994580">
    <property type="protein sequence ID" value="CAF2758349.1"/>
    <property type="molecule type" value="Genomic_DNA"/>
</dbReference>
<reference evidence="1" key="1">
    <citation type="submission" date="2021-02" db="EMBL/GenBank/DDBJ databases">
        <authorList>
            <person name="Bekaert M."/>
        </authorList>
    </citation>
    <scope>NUCLEOTIDE SEQUENCE</scope>
    <source>
        <strain evidence="1">IoA-00</strain>
    </source>
</reference>
<name>A0A7R8CB90_LEPSM</name>
<keyword evidence="2" id="KW-1185">Reference proteome</keyword>
<dbReference type="Proteomes" id="UP000675881">
    <property type="component" value="Chromosome 1"/>
</dbReference>
<gene>
    <name evidence="1" type="ORF">LSAA_907</name>
</gene>
<organism evidence="1 2">
    <name type="scientific">Lepeophtheirus salmonis</name>
    <name type="common">Salmon louse</name>
    <name type="synonym">Caligus salmonis</name>
    <dbReference type="NCBI Taxonomy" id="72036"/>
    <lineage>
        <taxon>Eukaryota</taxon>
        <taxon>Metazoa</taxon>
        <taxon>Ecdysozoa</taxon>
        <taxon>Arthropoda</taxon>
        <taxon>Crustacea</taxon>
        <taxon>Multicrustacea</taxon>
        <taxon>Hexanauplia</taxon>
        <taxon>Copepoda</taxon>
        <taxon>Siphonostomatoida</taxon>
        <taxon>Caligidae</taxon>
        <taxon>Lepeophtheirus</taxon>
    </lineage>
</organism>
<protein>
    <submittedName>
        <fullName evidence="1">(salmon louse) hypothetical protein</fullName>
    </submittedName>
</protein>
<evidence type="ECO:0000313" key="2">
    <source>
        <dbReference type="Proteomes" id="UP000675881"/>
    </source>
</evidence>
<proteinExistence type="predicted"/>
<sequence>MCLCSLSPTLRPSRFADTSSTFPTEHCGSSSSDIESFPSTVLVILLSISIGSSNFVLNFSSNSSNKVLFLHLVITSFMRKFKTFKHCNCYNLQTNSTIVPGTTLRDSFLWNKQ</sequence>
<dbReference type="AlphaFoldDB" id="A0A7R8CB90"/>
<accession>A0A7R8CB90</accession>